<keyword evidence="2" id="KW-0472">Membrane</keyword>
<reference evidence="4" key="1">
    <citation type="submission" date="2023-06" db="EMBL/GenBank/DDBJ databases">
        <title>Genome-scale phylogeny and comparative genomics of the fungal order Sordariales.</title>
        <authorList>
            <consortium name="Lawrence Berkeley National Laboratory"/>
            <person name="Hensen N."/>
            <person name="Bonometti L."/>
            <person name="Westerberg I."/>
            <person name="Brannstrom I.O."/>
            <person name="Guillou S."/>
            <person name="Cros-Aarteil S."/>
            <person name="Calhoun S."/>
            <person name="Haridas S."/>
            <person name="Kuo A."/>
            <person name="Mondo S."/>
            <person name="Pangilinan J."/>
            <person name="Riley R."/>
            <person name="LaButti K."/>
            <person name="Andreopoulos B."/>
            <person name="Lipzen A."/>
            <person name="Chen C."/>
            <person name="Yanf M."/>
            <person name="Daum C."/>
            <person name="Ng V."/>
            <person name="Clum A."/>
            <person name="Steindorff A."/>
            <person name="Ohm R."/>
            <person name="Martin F."/>
            <person name="Silar P."/>
            <person name="Natvig D."/>
            <person name="Lalanne C."/>
            <person name="Gautier V."/>
            <person name="Ament-velasquez S.L."/>
            <person name="Kruys A."/>
            <person name="Hutchinson M.I."/>
            <person name="Powell A.J."/>
            <person name="Barry K."/>
            <person name="Miller A.N."/>
            <person name="Grigoriev I.V."/>
            <person name="Debuchy R."/>
            <person name="Gladieux P."/>
            <person name="Thoren M.H."/>
            <person name="Johannesson H."/>
        </authorList>
    </citation>
    <scope>NUCLEOTIDE SEQUENCE</scope>
    <source>
        <strain evidence="4">SMH3187-1</strain>
    </source>
</reference>
<evidence type="ECO:0000313" key="4">
    <source>
        <dbReference type="EMBL" id="KAK0741263.1"/>
    </source>
</evidence>
<feature type="compositionally biased region" description="Basic and acidic residues" evidence="1">
    <location>
        <begin position="347"/>
        <end position="361"/>
    </location>
</feature>
<name>A0AA40EL01_9PEZI</name>
<feature type="region of interest" description="Disordered" evidence="1">
    <location>
        <begin position="347"/>
        <end position="410"/>
    </location>
</feature>
<feature type="transmembrane region" description="Helical" evidence="2">
    <location>
        <begin position="239"/>
        <end position="261"/>
    </location>
</feature>
<feature type="chain" id="PRO_5041467448" evidence="3">
    <location>
        <begin position="22"/>
        <end position="410"/>
    </location>
</feature>
<evidence type="ECO:0000256" key="3">
    <source>
        <dbReference type="SAM" id="SignalP"/>
    </source>
</evidence>
<feature type="region of interest" description="Disordered" evidence="1">
    <location>
        <begin position="266"/>
        <end position="295"/>
    </location>
</feature>
<accession>A0AA40EL01</accession>
<evidence type="ECO:0000313" key="5">
    <source>
        <dbReference type="Proteomes" id="UP001172155"/>
    </source>
</evidence>
<keyword evidence="5" id="KW-1185">Reference proteome</keyword>
<dbReference type="Proteomes" id="UP001172155">
    <property type="component" value="Unassembled WGS sequence"/>
</dbReference>
<comment type="caution">
    <text evidence="4">The sequence shown here is derived from an EMBL/GenBank/DDBJ whole genome shotgun (WGS) entry which is preliminary data.</text>
</comment>
<dbReference type="AlphaFoldDB" id="A0AA40EL01"/>
<gene>
    <name evidence="4" type="ORF">B0T18DRAFT_472810</name>
</gene>
<organism evidence="4 5">
    <name type="scientific">Schizothecium vesticola</name>
    <dbReference type="NCBI Taxonomy" id="314040"/>
    <lineage>
        <taxon>Eukaryota</taxon>
        <taxon>Fungi</taxon>
        <taxon>Dikarya</taxon>
        <taxon>Ascomycota</taxon>
        <taxon>Pezizomycotina</taxon>
        <taxon>Sordariomycetes</taxon>
        <taxon>Sordariomycetidae</taxon>
        <taxon>Sordariales</taxon>
        <taxon>Schizotheciaceae</taxon>
        <taxon>Schizothecium</taxon>
    </lineage>
</organism>
<feature type="signal peptide" evidence="3">
    <location>
        <begin position="1"/>
        <end position="21"/>
    </location>
</feature>
<keyword evidence="3" id="KW-0732">Signal</keyword>
<feature type="compositionally biased region" description="Gly residues" evidence="1">
    <location>
        <begin position="389"/>
        <end position="399"/>
    </location>
</feature>
<evidence type="ECO:0000256" key="2">
    <source>
        <dbReference type="SAM" id="Phobius"/>
    </source>
</evidence>
<protein>
    <submittedName>
        <fullName evidence="4">Uncharacterized protein</fullName>
    </submittedName>
</protein>
<proteinExistence type="predicted"/>
<keyword evidence="2" id="KW-0812">Transmembrane</keyword>
<sequence length="410" mass="41058">MSVTAVARLLAAGWLLAGAAAHDRFAAMETAAALSPRHYHAAPAQKLLRRQDICLQGNHPCNEIGDAGSTACCPDDSYCIINPTTTTLAACCPLGSTCDSPCPPDQFQCATTLTLATTTTLLPACCPRRCPKPSQFGCPSSLGSGCCSYGSVCAPPSQCLSTLPPPTTTSPPLVLPAPPGCTTSQIACAPSLGGGCCAVAQSCTLVAGAPHCADAAVTPTGSGVARVDEPEGLTTGAKAGIGVGVVGFFAVVTAVLTVFCLRRRRRRSEQGGGRTESEVVSGGGPLEGVAQGYAGPEPGLGPYSEREEYFAYTTATTTTTTTTPAVGGAAVVPHGPGDILGAVELDSRGVGRGERRGRVELDGGGEGGPSPMTEGSSLVGTPGRSPGRSPGGTPGGTPYEGGPWAAEGRR</sequence>
<dbReference type="EMBL" id="JAUKUD010000006">
    <property type="protein sequence ID" value="KAK0741263.1"/>
    <property type="molecule type" value="Genomic_DNA"/>
</dbReference>
<keyword evidence="2" id="KW-1133">Transmembrane helix</keyword>
<evidence type="ECO:0000256" key="1">
    <source>
        <dbReference type="SAM" id="MobiDB-lite"/>
    </source>
</evidence>